<reference evidence="2 3" key="1">
    <citation type="journal article" date="2016" name="Nat. Commun.">
        <title>Thousands of microbial genomes shed light on interconnected biogeochemical processes in an aquifer system.</title>
        <authorList>
            <person name="Anantharaman K."/>
            <person name="Brown C.T."/>
            <person name="Hug L.A."/>
            <person name="Sharon I."/>
            <person name="Castelle C.J."/>
            <person name="Probst A.J."/>
            <person name="Thomas B.C."/>
            <person name="Singh A."/>
            <person name="Wilkins M.J."/>
            <person name="Karaoz U."/>
            <person name="Brodie E.L."/>
            <person name="Williams K.H."/>
            <person name="Hubbard S.S."/>
            <person name="Banfield J.F."/>
        </authorList>
    </citation>
    <scope>NUCLEOTIDE SEQUENCE [LARGE SCALE GENOMIC DNA]</scope>
    <source>
        <strain evidence="3">RIFCSPHIGHO2_01_FULL_58_15</strain>
    </source>
</reference>
<evidence type="ECO:0000256" key="1">
    <source>
        <dbReference type="SAM" id="Phobius"/>
    </source>
</evidence>
<feature type="transmembrane region" description="Helical" evidence="1">
    <location>
        <begin position="85"/>
        <end position="106"/>
    </location>
</feature>
<proteinExistence type="predicted"/>
<evidence type="ECO:0000313" key="3">
    <source>
        <dbReference type="Proteomes" id="UP000178690"/>
    </source>
</evidence>
<accession>A0A1G2PMJ0</accession>
<comment type="caution">
    <text evidence="2">The sequence shown here is derived from an EMBL/GenBank/DDBJ whole genome shotgun (WGS) entry which is preliminary data.</text>
</comment>
<feature type="transmembrane region" description="Helical" evidence="1">
    <location>
        <begin position="58"/>
        <end position="79"/>
    </location>
</feature>
<feature type="transmembrane region" description="Helical" evidence="1">
    <location>
        <begin position="5"/>
        <end position="21"/>
    </location>
</feature>
<gene>
    <name evidence="2" type="ORF">A2682_03445</name>
</gene>
<dbReference type="Proteomes" id="UP000178690">
    <property type="component" value="Unassembled WGS sequence"/>
</dbReference>
<keyword evidence="1" id="KW-1133">Transmembrane helix</keyword>
<keyword evidence="1" id="KW-0812">Transmembrane</keyword>
<evidence type="ECO:0000313" key="2">
    <source>
        <dbReference type="EMBL" id="OHA49536.1"/>
    </source>
</evidence>
<keyword evidence="1" id="KW-0472">Membrane</keyword>
<dbReference type="EMBL" id="MHST01000008">
    <property type="protein sequence ID" value="OHA49536.1"/>
    <property type="molecule type" value="Genomic_DNA"/>
</dbReference>
<dbReference type="AlphaFoldDB" id="A0A1G2PMJ0"/>
<organism evidence="2 3">
    <name type="scientific">Terrybacteria sp. (strain RIFCSPHIGHO2_01_FULL_58_15)</name>
    <dbReference type="NCBI Taxonomy" id="1802363"/>
    <lineage>
        <taxon>Bacteria</taxon>
        <taxon>Candidatus Terryibacteriota</taxon>
    </lineage>
</organism>
<sequence>MNQKLLALGVLLILVAVFWFAPRFFGAFTVTFLFLIIVRGIIRAVLRYKRPAGSRFVGPGDVLLVGYTFGVMLLAYISGFSESGGAGAVLIISVLVGVPVFAWDTLKRKREGERA</sequence>
<protein>
    <submittedName>
        <fullName evidence="2">Uncharacterized protein</fullName>
    </submittedName>
</protein>
<dbReference type="STRING" id="1802363.A2682_03445"/>
<name>A0A1G2PMJ0_TERXR</name>
<feature type="transmembrane region" description="Helical" evidence="1">
    <location>
        <begin position="27"/>
        <end position="46"/>
    </location>
</feature>